<dbReference type="GO" id="GO:0032040">
    <property type="term" value="C:small-subunit processome"/>
    <property type="evidence" value="ECO:0007669"/>
    <property type="project" value="TreeGrafter"/>
</dbReference>
<organism evidence="8">
    <name type="scientific">Strombidium rassoulzadegani</name>
    <dbReference type="NCBI Taxonomy" id="1082188"/>
    <lineage>
        <taxon>Eukaryota</taxon>
        <taxon>Sar</taxon>
        <taxon>Alveolata</taxon>
        <taxon>Ciliophora</taxon>
        <taxon>Intramacronucleata</taxon>
        <taxon>Spirotrichea</taxon>
        <taxon>Oligotrichia</taxon>
        <taxon>Strombidiidae</taxon>
        <taxon>Strombidium</taxon>
    </lineage>
</organism>
<protein>
    <recommendedName>
        <fullName evidence="7">Sof1-like protein domain-containing protein</fullName>
    </recommendedName>
</protein>
<dbReference type="SUPFAM" id="SSF50998">
    <property type="entry name" value="Quinoprotein alcohol dehydrogenase-like"/>
    <property type="match status" value="1"/>
</dbReference>
<dbReference type="PANTHER" id="PTHR22851:SF0">
    <property type="entry name" value="DDB1- AND CUL4-ASSOCIATED FACTOR 13"/>
    <property type="match status" value="1"/>
</dbReference>
<dbReference type="InterPro" id="IPR011047">
    <property type="entry name" value="Quinoprotein_ADH-like_sf"/>
</dbReference>
<evidence type="ECO:0000313" key="8">
    <source>
        <dbReference type="EMBL" id="CAE0232868.1"/>
    </source>
</evidence>
<keyword evidence="4" id="KW-0677">Repeat</keyword>
<evidence type="ECO:0000259" key="7">
    <source>
        <dbReference type="Pfam" id="PF04158"/>
    </source>
</evidence>
<dbReference type="InterPro" id="IPR001680">
    <property type="entry name" value="WD40_rpt"/>
</dbReference>
<evidence type="ECO:0000256" key="1">
    <source>
        <dbReference type="ARBA" id="ARBA00004604"/>
    </source>
</evidence>
<gene>
    <name evidence="8" type="ORF">SRAS04492_LOCUS4666</name>
</gene>
<accession>A0A7S3CN24</accession>
<proteinExistence type="inferred from homology"/>
<dbReference type="SMART" id="SM00320">
    <property type="entry name" value="WD40"/>
    <property type="match status" value="2"/>
</dbReference>
<dbReference type="InterPro" id="IPR051733">
    <property type="entry name" value="WD_repeat_DCAF13/WDSOF1"/>
</dbReference>
<dbReference type="InterPro" id="IPR015943">
    <property type="entry name" value="WD40/YVTN_repeat-like_dom_sf"/>
</dbReference>
<feature type="domain" description="Sof1-like protein" evidence="7">
    <location>
        <begin position="103"/>
        <end position="188"/>
    </location>
</feature>
<dbReference type="AlphaFoldDB" id="A0A7S3CN24"/>
<dbReference type="EMBL" id="HBIA01008973">
    <property type="protein sequence ID" value="CAE0232868.1"/>
    <property type="molecule type" value="Transcribed_RNA"/>
</dbReference>
<dbReference type="Pfam" id="PF04158">
    <property type="entry name" value="Sof1"/>
    <property type="match status" value="1"/>
</dbReference>
<dbReference type="PROSITE" id="PS50082">
    <property type="entry name" value="WD_REPEATS_2"/>
    <property type="match status" value="2"/>
</dbReference>
<dbReference type="Pfam" id="PF00400">
    <property type="entry name" value="WD40"/>
    <property type="match status" value="2"/>
</dbReference>
<evidence type="ECO:0000256" key="6">
    <source>
        <dbReference type="PROSITE-ProRule" id="PRU00221"/>
    </source>
</evidence>
<feature type="repeat" description="WD" evidence="6">
    <location>
        <begin position="27"/>
        <end position="68"/>
    </location>
</feature>
<comment type="subcellular location">
    <subcellularLocation>
        <location evidence="1">Nucleus</location>
        <location evidence="1">Nucleolus</location>
    </subcellularLocation>
</comment>
<keyword evidence="5" id="KW-0539">Nucleus</keyword>
<evidence type="ECO:0000256" key="4">
    <source>
        <dbReference type="ARBA" id="ARBA00022737"/>
    </source>
</evidence>
<keyword evidence="3 6" id="KW-0853">WD repeat</keyword>
<dbReference type="InterPro" id="IPR007287">
    <property type="entry name" value="Sof1"/>
</dbReference>
<dbReference type="GO" id="GO:0000462">
    <property type="term" value="P:maturation of SSU-rRNA from tricistronic rRNA transcript (SSU-rRNA, 5.8S rRNA, LSU-rRNA)"/>
    <property type="evidence" value="ECO:0007669"/>
    <property type="project" value="TreeGrafter"/>
</dbReference>
<evidence type="ECO:0000256" key="5">
    <source>
        <dbReference type="ARBA" id="ARBA00023242"/>
    </source>
</evidence>
<comment type="similarity">
    <text evidence="2">Belongs to the WD repeat DCAF13/WDSOF1 family.</text>
</comment>
<name>A0A7S3CN24_9SPIT</name>
<evidence type="ECO:0000256" key="3">
    <source>
        <dbReference type="ARBA" id="ARBA00022574"/>
    </source>
</evidence>
<sequence length="194" mass="23090">MNFVIGNENANCYTFDMRKLDQAKLIHKDHVSAILDIDFAPTGREFVAGSFDKTIRIFPFNDGRSREIYHTKRMQQVNSVLYLNDAKYIVSGSEDTNLRIWKSNASEQLKPMVPREKESLAYHQKLKQKFKHNPEIRRILRHRHLPSLILKKKNIGHIQRESRFKKDQNVRINNRIEDRPFIPQRTKDMDKKME</sequence>
<dbReference type="PANTHER" id="PTHR22851">
    <property type="entry name" value="U3 SMALL NUCLEOLAR RNA U3 SNORNA ASSOCIATED PROTEIN"/>
    <property type="match status" value="1"/>
</dbReference>
<feature type="repeat" description="WD" evidence="6">
    <location>
        <begin position="70"/>
        <end position="111"/>
    </location>
</feature>
<dbReference type="Gene3D" id="2.130.10.10">
    <property type="entry name" value="YVTN repeat-like/Quinoprotein amine dehydrogenase"/>
    <property type="match status" value="1"/>
</dbReference>
<evidence type="ECO:0000256" key="2">
    <source>
        <dbReference type="ARBA" id="ARBA00005649"/>
    </source>
</evidence>
<reference evidence="8" key="1">
    <citation type="submission" date="2021-01" db="EMBL/GenBank/DDBJ databases">
        <authorList>
            <person name="Corre E."/>
            <person name="Pelletier E."/>
            <person name="Niang G."/>
            <person name="Scheremetjew M."/>
            <person name="Finn R."/>
            <person name="Kale V."/>
            <person name="Holt S."/>
            <person name="Cochrane G."/>
            <person name="Meng A."/>
            <person name="Brown T."/>
            <person name="Cohen L."/>
        </authorList>
    </citation>
    <scope>NUCLEOTIDE SEQUENCE</scope>
    <source>
        <strain evidence="8">Ras09</strain>
    </source>
</reference>